<dbReference type="Gene3D" id="3.90.550.10">
    <property type="entry name" value="Spore Coat Polysaccharide Biosynthesis Protein SpsA, Chain A"/>
    <property type="match status" value="1"/>
</dbReference>
<evidence type="ECO:0000313" key="2">
    <source>
        <dbReference type="EMBL" id="MEJ8810037.1"/>
    </source>
</evidence>
<reference evidence="2 3" key="1">
    <citation type="submission" date="2024-03" db="EMBL/GenBank/DDBJ databases">
        <title>Novel species of the genus Variovorax.</title>
        <authorList>
            <person name="Liu Q."/>
            <person name="Xin Y.-H."/>
        </authorList>
    </citation>
    <scope>NUCLEOTIDE SEQUENCE [LARGE SCALE GENOMIC DNA]</scope>
    <source>
        <strain evidence="2 3">KACC 18899</strain>
    </source>
</reference>
<feature type="domain" description="Glycosyltransferase 2-like" evidence="1">
    <location>
        <begin position="20"/>
        <end position="190"/>
    </location>
</feature>
<evidence type="ECO:0000259" key="1">
    <source>
        <dbReference type="Pfam" id="PF00535"/>
    </source>
</evidence>
<keyword evidence="2" id="KW-0808">Transferase</keyword>
<proteinExistence type="predicted"/>
<dbReference type="Proteomes" id="UP001365846">
    <property type="component" value="Unassembled WGS sequence"/>
</dbReference>
<sequence length="357" mass="39712">MSITIEPLPLTELPAQPRVSIVIASYNYGRFLVECLDACVGQSRPPDEIVVIDDGSKDNTWELLSEYMARHPQVRGIRQPNGGVCAATNAGIAAATGDVVVLLDADDLPSEHRVERILAALRRTVDGRVPGWAHHPLRRFSETHDDLGLTPHYHTPPEGWFGPTVLARSQSPVATITSGLAFRRELLEAIGPIAEDRRLVQDMQFWVAAALLSPVAWIPEPLGGYRAHGVSESFGGMLSSLPKVKLTRERTEIIDTWLRALIQRRMPAALPQWRGLDEQPGYNWLRFLEGWFAGSGRDFGLLMKVLRHPDTRTAPLQQRVYLYSSTCLPQSWFLKLSGLVFGASPLKAFVRRSLGRS</sequence>
<dbReference type="Pfam" id="PF00535">
    <property type="entry name" value="Glycos_transf_2"/>
    <property type="match status" value="1"/>
</dbReference>
<keyword evidence="2" id="KW-0328">Glycosyltransferase</keyword>
<protein>
    <submittedName>
        <fullName evidence="2">Glycosyltransferase</fullName>
        <ecNumber evidence="2">2.4.-.-</ecNumber>
    </submittedName>
</protein>
<dbReference type="RefSeq" id="WP_340355342.1">
    <property type="nucleotide sequence ID" value="NZ_JBBKZU010000001.1"/>
</dbReference>
<comment type="caution">
    <text evidence="2">The sequence shown here is derived from an EMBL/GenBank/DDBJ whole genome shotgun (WGS) entry which is preliminary data.</text>
</comment>
<dbReference type="InterPro" id="IPR001173">
    <property type="entry name" value="Glyco_trans_2-like"/>
</dbReference>
<gene>
    <name evidence="2" type="ORF">WKW77_03110</name>
</gene>
<dbReference type="InterPro" id="IPR029044">
    <property type="entry name" value="Nucleotide-diphossugar_trans"/>
</dbReference>
<name>A0ABU8V8Q8_9BURK</name>
<dbReference type="EC" id="2.4.-.-" evidence="2"/>
<dbReference type="PANTHER" id="PTHR43685">
    <property type="entry name" value="GLYCOSYLTRANSFERASE"/>
    <property type="match status" value="1"/>
</dbReference>
<dbReference type="PANTHER" id="PTHR43685:SF11">
    <property type="entry name" value="GLYCOSYLTRANSFERASE TAGX-RELATED"/>
    <property type="match status" value="1"/>
</dbReference>
<keyword evidence="3" id="KW-1185">Reference proteome</keyword>
<dbReference type="EMBL" id="JBBKZU010000001">
    <property type="protein sequence ID" value="MEJ8810037.1"/>
    <property type="molecule type" value="Genomic_DNA"/>
</dbReference>
<accession>A0ABU8V8Q8</accession>
<dbReference type="SUPFAM" id="SSF53448">
    <property type="entry name" value="Nucleotide-diphospho-sugar transferases"/>
    <property type="match status" value="1"/>
</dbReference>
<organism evidence="2 3">
    <name type="scientific">Variovorax ureilyticus</name>
    <dbReference type="NCBI Taxonomy" id="1836198"/>
    <lineage>
        <taxon>Bacteria</taxon>
        <taxon>Pseudomonadati</taxon>
        <taxon>Pseudomonadota</taxon>
        <taxon>Betaproteobacteria</taxon>
        <taxon>Burkholderiales</taxon>
        <taxon>Comamonadaceae</taxon>
        <taxon>Variovorax</taxon>
    </lineage>
</organism>
<evidence type="ECO:0000313" key="3">
    <source>
        <dbReference type="Proteomes" id="UP001365846"/>
    </source>
</evidence>
<dbReference type="InterPro" id="IPR050834">
    <property type="entry name" value="Glycosyltransf_2"/>
</dbReference>
<dbReference type="GO" id="GO:0016757">
    <property type="term" value="F:glycosyltransferase activity"/>
    <property type="evidence" value="ECO:0007669"/>
    <property type="project" value="UniProtKB-KW"/>
</dbReference>